<reference evidence="1" key="1">
    <citation type="submission" date="2021-08" db="EMBL/GenBank/DDBJ databases">
        <authorList>
            <person name="Misof B."/>
            <person name="Oliver O."/>
            <person name="Podsiadlowski L."/>
            <person name="Donath A."/>
            <person name="Peters R."/>
            <person name="Mayer C."/>
            <person name="Rust J."/>
            <person name="Gunkel S."/>
            <person name="Lesny P."/>
            <person name="Martin S."/>
            <person name="Oeyen J.P."/>
            <person name="Petersen M."/>
            <person name="Panagiotis P."/>
            <person name="Wilbrandt J."/>
            <person name="Tanja T."/>
        </authorList>
    </citation>
    <scope>NUCLEOTIDE SEQUENCE</scope>
    <source>
        <strain evidence="1">GBR_01_08_01A</strain>
        <tissue evidence="1">Thorax + abdomen</tissue>
    </source>
</reference>
<proteinExistence type="predicted"/>
<organism evidence="1 2">
    <name type="scientific">Odynerus spinipes</name>
    <dbReference type="NCBI Taxonomy" id="1348599"/>
    <lineage>
        <taxon>Eukaryota</taxon>
        <taxon>Metazoa</taxon>
        <taxon>Ecdysozoa</taxon>
        <taxon>Arthropoda</taxon>
        <taxon>Hexapoda</taxon>
        <taxon>Insecta</taxon>
        <taxon>Pterygota</taxon>
        <taxon>Neoptera</taxon>
        <taxon>Endopterygota</taxon>
        <taxon>Hymenoptera</taxon>
        <taxon>Apocrita</taxon>
        <taxon>Aculeata</taxon>
        <taxon>Vespoidea</taxon>
        <taxon>Vespidae</taxon>
        <taxon>Eumeninae</taxon>
        <taxon>Odynerus</taxon>
    </lineage>
</organism>
<evidence type="ECO:0000313" key="2">
    <source>
        <dbReference type="Proteomes" id="UP001258017"/>
    </source>
</evidence>
<keyword evidence="2" id="KW-1185">Reference proteome</keyword>
<dbReference type="EMBL" id="JAIFRP010004521">
    <property type="protein sequence ID" value="KAK2575054.1"/>
    <property type="molecule type" value="Genomic_DNA"/>
</dbReference>
<accession>A0AAD9R8G2</accession>
<dbReference type="Proteomes" id="UP001258017">
    <property type="component" value="Unassembled WGS sequence"/>
</dbReference>
<evidence type="ECO:0000313" key="1">
    <source>
        <dbReference type="EMBL" id="KAK2575054.1"/>
    </source>
</evidence>
<name>A0AAD9R8G2_9HYME</name>
<reference evidence="1" key="2">
    <citation type="journal article" date="2023" name="Commun. Biol.">
        <title>Intrasexual cuticular hydrocarbon dimorphism in a wasp sheds light on hydrocarbon biosynthesis genes in Hymenoptera.</title>
        <authorList>
            <person name="Moris V.C."/>
            <person name="Podsiadlowski L."/>
            <person name="Martin S."/>
            <person name="Oeyen J.P."/>
            <person name="Donath A."/>
            <person name="Petersen M."/>
            <person name="Wilbrandt J."/>
            <person name="Misof B."/>
            <person name="Liedtke D."/>
            <person name="Thamm M."/>
            <person name="Scheiner R."/>
            <person name="Schmitt T."/>
            <person name="Niehuis O."/>
        </authorList>
    </citation>
    <scope>NUCLEOTIDE SEQUENCE</scope>
    <source>
        <strain evidence="1">GBR_01_08_01A</strain>
    </source>
</reference>
<comment type="caution">
    <text evidence="1">The sequence shown here is derived from an EMBL/GenBank/DDBJ whole genome shotgun (WGS) entry which is preliminary data.</text>
</comment>
<gene>
    <name evidence="1" type="ORF">KPH14_008794</name>
</gene>
<protein>
    <submittedName>
        <fullName evidence="1">Uncharacterized protein</fullName>
    </submittedName>
</protein>
<sequence>MSRLTFILYKVYHSKNIAMHETYKVVNRISLEGYIRLHIIDSPEEQQSDKLDPVVIQRISMQQHPNGDLL</sequence>
<dbReference type="AlphaFoldDB" id="A0AAD9R8G2"/>